<protein>
    <recommendedName>
        <fullName evidence="6">SP-RING-type domain-containing protein</fullName>
    </recommendedName>
</protein>
<keyword evidence="1" id="KW-0479">Metal-binding</keyword>
<dbReference type="GO" id="GO:0000785">
    <property type="term" value="C:chromatin"/>
    <property type="evidence" value="ECO:0007669"/>
    <property type="project" value="TreeGrafter"/>
</dbReference>
<evidence type="ECO:0000256" key="3">
    <source>
        <dbReference type="ARBA" id="ARBA00022833"/>
    </source>
</evidence>
<feature type="compositionally biased region" description="Basic residues" evidence="5">
    <location>
        <begin position="36"/>
        <end position="50"/>
    </location>
</feature>
<dbReference type="GO" id="GO:0008270">
    <property type="term" value="F:zinc ion binding"/>
    <property type="evidence" value="ECO:0007669"/>
    <property type="project" value="UniProtKB-KW"/>
</dbReference>
<accession>A0AAU9WXC8</accession>
<dbReference type="Pfam" id="PF02891">
    <property type="entry name" value="zf-MIZ"/>
    <property type="match status" value="1"/>
</dbReference>
<evidence type="ECO:0000313" key="7">
    <source>
        <dbReference type="EMBL" id="CAH3128875.1"/>
    </source>
</evidence>
<dbReference type="GO" id="GO:0016925">
    <property type="term" value="P:protein sumoylation"/>
    <property type="evidence" value="ECO:0007669"/>
    <property type="project" value="TreeGrafter"/>
</dbReference>
<dbReference type="AlphaFoldDB" id="A0AAU9WXC8"/>
<keyword evidence="2 4" id="KW-0863">Zinc-finger</keyword>
<evidence type="ECO:0000256" key="5">
    <source>
        <dbReference type="SAM" id="MobiDB-lite"/>
    </source>
</evidence>
<dbReference type="GO" id="GO:0061665">
    <property type="term" value="F:SUMO ligase activity"/>
    <property type="evidence" value="ECO:0007669"/>
    <property type="project" value="TreeGrafter"/>
</dbReference>
<dbReference type="SUPFAM" id="SSF57850">
    <property type="entry name" value="RING/U-box"/>
    <property type="match status" value="1"/>
</dbReference>
<evidence type="ECO:0000256" key="2">
    <source>
        <dbReference type="ARBA" id="ARBA00022771"/>
    </source>
</evidence>
<dbReference type="EMBL" id="CALNXJ010000023">
    <property type="protein sequence ID" value="CAH3128875.1"/>
    <property type="molecule type" value="Genomic_DNA"/>
</dbReference>
<keyword evidence="8" id="KW-1185">Reference proteome</keyword>
<comment type="caution">
    <text evidence="7">The sequence shown here is derived from an EMBL/GenBank/DDBJ whole genome shotgun (WGS) entry which is preliminary data.</text>
</comment>
<reference evidence="7 8" key="1">
    <citation type="submission" date="2022-05" db="EMBL/GenBank/DDBJ databases">
        <authorList>
            <consortium name="Genoscope - CEA"/>
            <person name="William W."/>
        </authorList>
    </citation>
    <scope>NUCLEOTIDE SEQUENCE [LARGE SCALE GENOMIC DNA]</scope>
</reference>
<dbReference type="InterPro" id="IPR004181">
    <property type="entry name" value="Znf_MIZ"/>
</dbReference>
<dbReference type="InterPro" id="IPR013083">
    <property type="entry name" value="Znf_RING/FYVE/PHD"/>
</dbReference>
<evidence type="ECO:0000313" key="8">
    <source>
        <dbReference type="Proteomes" id="UP001159428"/>
    </source>
</evidence>
<keyword evidence="3" id="KW-0862">Zinc</keyword>
<organism evidence="7 8">
    <name type="scientific">Pocillopora meandrina</name>
    <dbReference type="NCBI Taxonomy" id="46732"/>
    <lineage>
        <taxon>Eukaryota</taxon>
        <taxon>Metazoa</taxon>
        <taxon>Cnidaria</taxon>
        <taxon>Anthozoa</taxon>
        <taxon>Hexacorallia</taxon>
        <taxon>Scleractinia</taxon>
        <taxon>Astrocoeniina</taxon>
        <taxon>Pocilloporidae</taxon>
        <taxon>Pocillopora</taxon>
    </lineage>
</organism>
<dbReference type="PANTHER" id="PTHR10782">
    <property type="entry name" value="ZINC FINGER MIZ DOMAIN-CONTAINING PROTEIN"/>
    <property type="match status" value="1"/>
</dbReference>
<dbReference type="Proteomes" id="UP001159428">
    <property type="component" value="Unassembled WGS sequence"/>
</dbReference>
<feature type="compositionally biased region" description="Basic and acidic residues" evidence="5">
    <location>
        <begin position="1"/>
        <end position="19"/>
    </location>
</feature>
<feature type="region of interest" description="Disordered" evidence="5">
    <location>
        <begin position="1"/>
        <end position="67"/>
    </location>
</feature>
<feature type="domain" description="SP-RING-type" evidence="6">
    <location>
        <begin position="178"/>
        <end position="261"/>
    </location>
</feature>
<gene>
    <name evidence="7" type="ORF">PMEA_00013146</name>
</gene>
<dbReference type="PANTHER" id="PTHR10782:SF4">
    <property type="entry name" value="TONALLI, ISOFORM E"/>
    <property type="match status" value="1"/>
</dbReference>
<dbReference type="Gene3D" id="3.30.40.10">
    <property type="entry name" value="Zinc/RING finger domain, C3HC4 (zinc finger)"/>
    <property type="match status" value="1"/>
</dbReference>
<proteinExistence type="predicted"/>
<evidence type="ECO:0000256" key="1">
    <source>
        <dbReference type="ARBA" id="ARBA00022723"/>
    </source>
</evidence>
<evidence type="ECO:0000259" key="6">
    <source>
        <dbReference type="PROSITE" id="PS51044"/>
    </source>
</evidence>
<dbReference type="PROSITE" id="PS51044">
    <property type="entry name" value="ZF_SP_RING"/>
    <property type="match status" value="1"/>
</dbReference>
<dbReference type="CDD" id="cd16650">
    <property type="entry name" value="SP-RING_PIAS-like"/>
    <property type="match status" value="1"/>
</dbReference>
<name>A0AAU9WXC8_9CNID</name>
<evidence type="ECO:0000256" key="4">
    <source>
        <dbReference type="PROSITE-ProRule" id="PRU00452"/>
    </source>
</evidence>
<sequence length="342" mass="38735">MSNERRDRRLRENERESRTHRSSSHRHRSNETHKHDHDRRHRRHRHRRKIPHPETEPRSSTHIYFNGSASNVPSVSVHTDHVTLASSFNSFNEGMDTLLDNCFELLGRLRKNPIVYSGNSQQTSSNGKRGVNHSNLAAVPTSQKPKPVSFSGILETFKTCSTVPATETKAQLIQSLVSHTEAKLDVIDISLTCPLTRSRMVTPVRGRNCAHVSCFDGEAYLRLMWEKRVEKWKCPICKTLTPLSELVIDGFIQGILESVPEDVKSVEFTPEGFWRIKEGSETFLLIKKSSVDCYSDPNQQNTVIDLTFDTPKKIVPKKISNGDENCGGSNPQIQVIDLTVSP</sequence>